<comment type="subcellular location">
    <subcellularLocation>
        <location evidence="1">Cell membrane</location>
        <topology evidence="1">Multi-pass membrane protein</topology>
    </subcellularLocation>
</comment>
<dbReference type="EMBL" id="AM180255">
    <property type="protein sequence ID" value="CAJ54029.1"/>
    <property type="molecule type" value="Genomic_DNA"/>
</dbReference>
<dbReference type="PANTHER" id="PTHR34300">
    <property type="entry name" value="QUEUOSINE PRECURSOR TRANSPORTER-RELATED"/>
    <property type="match status" value="1"/>
</dbReference>
<dbReference type="GO" id="GO:0022857">
    <property type="term" value="F:transmembrane transporter activity"/>
    <property type="evidence" value="ECO:0007669"/>
    <property type="project" value="UniProtKB-UniRule"/>
</dbReference>
<keyword evidence="1" id="KW-1133">Transmembrane helix</keyword>
<keyword evidence="2" id="KW-0614">Plasmid</keyword>
<dbReference type="InterPro" id="IPR003744">
    <property type="entry name" value="YhhQ"/>
</dbReference>
<feature type="transmembrane region" description="Helical" evidence="1">
    <location>
        <begin position="188"/>
        <end position="209"/>
    </location>
</feature>
<keyword evidence="1" id="KW-0813">Transport</keyword>
<dbReference type="OrthoDB" id="7065604at2"/>
<geneLocation type="plasmid" evidence="3">
    <name>pLaw3</name>
</geneLocation>
<proteinExistence type="inferred from homology"/>
<sequence length="231" mass="26037">MTKAEKVYTGLCGLFSILIVLSNLTYQKFVALPILPFHTFEISVGAILYPLTFLLTDLITEFYSKERANFCVKFAIIINIVVAGILMFMDSLTATEWSKLDNDTFHNVFGFYSVAFIGSILACYISQAFDIIFYLWIRKITKGKYLWLRSSGSTSISLLIDTSIVISVMSLFGILPPEQILPLIGNSYSWKLFFTVSMIPVFYGLVGIMRFTLTGKKIRIQTDPISTTTSI</sequence>
<gene>
    <name evidence="2" type="ordered locus">LIC077</name>
</gene>
<keyword evidence="1" id="KW-0812">Transmembrane</keyword>
<dbReference type="HAMAP" id="MF_02088">
    <property type="entry name" value="Q_prec_transport"/>
    <property type="match status" value="1"/>
</dbReference>
<feature type="transmembrane region" description="Helical" evidence="1">
    <location>
        <begin position="7"/>
        <end position="26"/>
    </location>
</feature>
<evidence type="ECO:0000313" key="2">
    <source>
        <dbReference type="EMBL" id="CAJ54029.1"/>
    </source>
</evidence>
<keyword evidence="3" id="KW-1185">Reference proteome</keyword>
<accession>Q1MNQ4</accession>
<feature type="transmembrane region" description="Helical" evidence="1">
    <location>
        <begin position="46"/>
        <end position="63"/>
    </location>
</feature>
<dbReference type="KEGG" id="lip:LIC077"/>
<comment type="function">
    <text evidence="1">Involved in the import of queuosine (Q) precursors, required for Q precursor salvage.</text>
</comment>
<dbReference type="Pfam" id="PF02592">
    <property type="entry name" value="Vut_1"/>
    <property type="match status" value="1"/>
</dbReference>
<organism evidence="2 3">
    <name type="scientific">Lawsonia intracellularis (strain PHE/MN1-00)</name>
    <dbReference type="NCBI Taxonomy" id="363253"/>
    <lineage>
        <taxon>Bacteria</taxon>
        <taxon>Pseudomonadati</taxon>
        <taxon>Thermodesulfobacteriota</taxon>
        <taxon>Desulfovibrionia</taxon>
        <taxon>Desulfovibrionales</taxon>
        <taxon>Desulfovibrionaceae</taxon>
        <taxon>Lawsonia</taxon>
    </lineage>
</organism>
<dbReference type="GO" id="GO:0005886">
    <property type="term" value="C:plasma membrane"/>
    <property type="evidence" value="ECO:0007669"/>
    <property type="project" value="UniProtKB-SubCell"/>
</dbReference>
<feature type="transmembrane region" description="Helical" evidence="1">
    <location>
        <begin position="70"/>
        <end position="89"/>
    </location>
</feature>
<dbReference type="AlphaFoldDB" id="Q1MNQ4"/>
<dbReference type="HOGENOM" id="CLU_075503_0_0_7"/>
<reference evidence="2 3" key="1">
    <citation type="submission" date="2005-11" db="EMBL/GenBank/DDBJ databases">
        <title>The complete genome sequence of Lawsonia intracellularis: the causative agent of proliferative enteropathy.</title>
        <authorList>
            <person name="Kaur K."/>
            <person name="Zhang Q."/>
            <person name="Beckler D."/>
            <person name="Munir S."/>
            <person name="Li L."/>
            <person name="Kinsley K."/>
            <person name="Herron L."/>
            <person name="Peterson A."/>
            <person name="May B."/>
            <person name="Singh S."/>
            <person name="Gebhart C."/>
            <person name="Kapur V."/>
        </authorList>
    </citation>
    <scope>NUCLEOTIDE SEQUENCE [LARGE SCALE GENOMIC DNA]</scope>
    <source>
        <strain evidence="2 3">PHE/MN1-00</strain>
        <plasmid evidence="3">pLaw3</plasmid>
    </source>
</reference>
<dbReference type="Proteomes" id="UP000002430">
    <property type="component" value="Plasmid 3"/>
</dbReference>
<dbReference type="NCBIfam" id="TIGR00697">
    <property type="entry name" value="queuosine precursor transporter"/>
    <property type="match status" value="1"/>
</dbReference>
<keyword evidence="1" id="KW-1003">Cell membrane</keyword>
<keyword evidence="1" id="KW-0472">Membrane</keyword>
<dbReference type="PANTHER" id="PTHR34300:SF2">
    <property type="entry name" value="QUEUOSINE PRECURSOR TRANSPORTER-RELATED"/>
    <property type="match status" value="1"/>
</dbReference>
<evidence type="ECO:0000313" key="3">
    <source>
        <dbReference type="Proteomes" id="UP000002430"/>
    </source>
</evidence>
<comment type="similarity">
    <text evidence="1">Belongs to the vitamin uptake transporter (VUT/ECF) (TC 2.A.88) family. Q precursor transporter subfamily.</text>
</comment>
<name>Q1MNQ4_LAWIP</name>
<dbReference type="RefSeq" id="WP_011527396.1">
    <property type="nucleotide sequence ID" value="NC_008014.1"/>
</dbReference>
<feature type="transmembrane region" description="Helical" evidence="1">
    <location>
        <begin position="109"/>
        <end position="137"/>
    </location>
</feature>
<protein>
    <recommendedName>
        <fullName evidence="1">Probable queuosine precursor transporter</fullName>
        <shortName evidence="1">Q precursor transporter</shortName>
    </recommendedName>
</protein>
<feature type="transmembrane region" description="Helical" evidence="1">
    <location>
        <begin position="158"/>
        <end position="176"/>
    </location>
</feature>
<evidence type="ECO:0000256" key="1">
    <source>
        <dbReference type="HAMAP-Rule" id="MF_02088"/>
    </source>
</evidence>